<evidence type="ECO:0000256" key="4">
    <source>
        <dbReference type="ARBA" id="ARBA00022989"/>
    </source>
</evidence>
<feature type="domain" description="Type II secretion system protein GspF" evidence="7">
    <location>
        <begin position="114"/>
        <end position="236"/>
    </location>
</feature>
<sequence length="317" mass="33843">MILLWGLLSGMAVVGGLIGVVTGIVGTSAPRRASWWQRMLARRGEDQTEDVRMRRRALSVAAAGVFAAVWLASGNFVAGVLLGAAIIGVPWLVTPGQIAAERIGQLEALSEWTGRLAGLLRLGMGLEQAMITSRQGAPDELAVQVVNLSDRLRLGWRPEDALRAFGDELDDVTGDKVVASLILSVNDRGPGLAQALEDLAGTVRDEVAKKRSIEADRAKPRTTVRWMTIITVSIVVAGFFVPSYTAPYSTLLGQLVLAFLTAGFVGTLALMRQLGAFRRIPRFLGTDAASTVRLPTHAAAADLDAPVVEREREGVSP</sequence>
<keyword evidence="9" id="KW-1185">Reference proteome</keyword>
<feature type="transmembrane region" description="Helical" evidence="6">
    <location>
        <begin position="79"/>
        <end position="100"/>
    </location>
</feature>
<comment type="caution">
    <text evidence="8">The sequence shown here is derived from an EMBL/GenBank/DDBJ whole genome shotgun (WGS) entry which is preliminary data.</text>
</comment>
<evidence type="ECO:0000256" key="3">
    <source>
        <dbReference type="ARBA" id="ARBA00022692"/>
    </source>
</evidence>
<accession>A0ABW6QCN2</accession>
<evidence type="ECO:0000259" key="7">
    <source>
        <dbReference type="Pfam" id="PF00482"/>
    </source>
</evidence>
<evidence type="ECO:0000313" key="9">
    <source>
        <dbReference type="Proteomes" id="UP001601627"/>
    </source>
</evidence>
<dbReference type="Gene3D" id="1.20.81.30">
    <property type="entry name" value="Type II secretion system (T2SS), domain F"/>
    <property type="match status" value="1"/>
</dbReference>
<feature type="transmembrane region" description="Helical" evidence="6">
    <location>
        <begin position="251"/>
        <end position="271"/>
    </location>
</feature>
<evidence type="ECO:0000256" key="6">
    <source>
        <dbReference type="SAM" id="Phobius"/>
    </source>
</evidence>
<organism evidence="8 9">
    <name type="scientific">Streptomyces marokkonensis</name>
    <dbReference type="NCBI Taxonomy" id="324855"/>
    <lineage>
        <taxon>Bacteria</taxon>
        <taxon>Bacillati</taxon>
        <taxon>Actinomycetota</taxon>
        <taxon>Actinomycetes</taxon>
        <taxon>Kitasatosporales</taxon>
        <taxon>Streptomycetaceae</taxon>
        <taxon>Streptomyces</taxon>
    </lineage>
</organism>
<dbReference type="Pfam" id="PF00482">
    <property type="entry name" value="T2SSF"/>
    <property type="match status" value="1"/>
</dbReference>
<dbReference type="InterPro" id="IPR042094">
    <property type="entry name" value="T2SS_GspF_sf"/>
</dbReference>
<evidence type="ECO:0000256" key="1">
    <source>
        <dbReference type="ARBA" id="ARBA00004651"/>
    </source>
</evidence>
<dbReference type="PANTHER" id="PTHR35007:SF3">
    <property type="entry name" value="POSSIBLE CONSERVED ALANINE RICH MEMBRANE PROTEIN"/>
    <property type="match status" value="1"/>
</dbReference>
<name>A0ABW6QCN2_9ACTN</name>
<feature type="transmembrane region" description="Helical" evidence="6">
    <location>
        <begin position="57"/>
        <end position="73"/>
    </location>
</feature>
<dbReference type="InterPro" id="IPR018076">
    <property type="entry name" value="T2SS_GspF_dom"/>
</dbReference>
<dbReference type="PANTHER" id="PTHR35007">
    <property type="entry name" value="INTEGRAL MEMBRANE PROTEIN-RELATED"/>
    <property type="match status" value="1"/>
</dbReference>
<keyword evidence="2" id="KW-1003">Cell membrane</keyword>
<dbReference type="EMBL" id="JBHVZQ010000029">
    <property type="protein sequence ID" value="MFF1276984.1"/>
    <property type="molecule type" value="Genomic_DNA"/>
</dbReference>
<protein>
    <submittedName>
        <fullName evidence="8">Type II secretion system F family protein</fullName>
    </submittedName>
</protein>
<proteinExistence type="predicted"/>
<feature type="transmembrane region" description="Helical" evidence="6">
    <location>
        <begin position="226"/>
        <end position="245"/>
    </location>
</feature>
<comment type="subcellular location">
    <subcellularLocation>
        <location evidence="1">Cell membrane</location>
        <topology evidence="1">Multi-pass membrane protein</topology>
    </subcellularLocation>
</comment>
<evidence type="ECO:0000256" key="5">
    <source>
        <dbReference type="ARBA" id="ARBA00023136"/>
    </source>
</evidence>
<dbReference type="Proteomes" id="UP001601627">
    <property type="component" value="Unassembled WGS sequence"/>
</dbReference>
<reference evidence="8 9" key="1">
    <citation type="submission" date="2024-09" db="EMBL/GenBank/DDBJ databases">
        <title>The Natural Products Discovery Center: Release of the First 8490 Sequenced Strains for Exploring Actinobacteria Biosynthetic Diversity.</title>
        <authorList>
            <person name="Kalkreuter E."/>
            <person name="Kautsar S.A."/>
            <person name="Yang D."/>
            <person name="Bader C.D."/>
            <person name="Teijaro C.N."/>
            <person name="Fluegel L."/>
            <person name="Davis C.M."/>
            <person name="Simpson J.R."/>
            <person name="Lauterbach L."/>
            <person name="Steele A.D."/>
            <person name="Gui C."/>
            <person name="Meng S."/>
            <person name="Li G."/>
            <person name="Viehrig K."/>
            <person name="Ye F."/>
            <person name="Su P."/>
            <person name="Kiefer A.F."/>
            <person name="Nichols A."/>
            <person name="Cepeda A.J."/>
            <person name="Yan W."/>
            <person name="Fan B."/>
            <person name="Jiang Y."/>
            <person name="Adhikari A."/>
            <person name="Zheng C.-J."/>
            <person name="Schuster L."/>
            <person name="Cowan T.M."/>
            <person name="Smanski M.J."/>
            <person name="Chevrette M.G."/>
            <person name="De Carvalho L.P.S."/>
            <person name="Shen B."/>
        </authorList>
    </citation>
    <scope>NUCLEOTIDE SEQUENCE [LARGE SCALE GENOMIC DNA]</scope>
    <source>
        <strain evidence="8 9">NPDC058328</strain>
    </source>
</reference>
<feature type="transmembrane region" description="Helical" evidence="6">
    <location>
        <begin position="6"/>
        <end position="29"/>
    </location>
</feature>
<gene>
    <name evidence="8" type="ORF">ACFVZC_26775</name>
</gene>
<keyword evidence="5 6" id="KW-0472">Membrane</keyword>
<keyword evidence="4 6" id="KW-1133">Transmembrane helix</keyword>
<evidence type="ECO:0000313" key="8">
    <source>
        <dbReference type="EMBL" id="MFF1276984.1"/>
    </source>
</evidence>
<dbReference type="RefSeq" id="WP_388238490.1">
    <property type="nucleotide sequence ID" value="NZ_JBHVZQ010000029.1"/>
</dbReference>
<evidence type="ECO:0000256" key="2">
    <source>
        <dbReference type="ARBA" id="ARBA00022475"/>
    </source>
</evidence>
<keyword evidence="3 6" id="KW-0812">Transmembrane</keyword>